<evidence type="ECO:0000313" key="2">
    <source>
        <dbReference type="Proteomes" id="UP000244077"/>
    </source>
</evidence>
<dbReference type="Proteomes" id="UP000244077">
    <property type="component" value="Unassembled WGS sequence"/>
</dbReference>
<proteinExistence type="predicted"/>
<comment type="caution">
    <text evidence="1">The sequence shown here is derived from an EMBL/GenBank/DDBJ whole genome shotgun (WGS) entry which is preliminary data.</text>
</comment>
<reference evidence="1 2" key="1">
    <citation type="submission" date="2018-04" db="EMBL/GenBank/DDBJ databases">
        <title>Genomic Encyclopedia of Archaeal and Bacterial Type Strains, Phase II (KMG-II): from individual species to whole genera.</title>
        <authorList>
            <person name="Goeker M."/>
        </authorList>
    </citation>
    <scope>NUCLEOTIDE SEQUENCE [LARGE SCALE GENOMIC DNA]</scope>
    <source>
        <strain evidence="1 2">DSM 100434</strain>
    </source>
</reference>
<protein>
    <submittedName>
        <fullName evidence="1">Uncharacterized protein</fullName>
    </submittedName>
</protein>
<name>A0A2T5HV95_9RHOB</name>
<dbReference type="AlphaFoldDB" id="A0A2T5HV95"/>
<accession>A0A2T5HV95</accession>
<gene>
    <name evidence="1" type="ORF">C8N42_10161</name>
</gene>
<sequence length="121" mass="13388">MTQVRLVPLCASTAKAVPDILAPVVEIEYQGVDHPPKRRKIGRQANKPLPGGALIVARNLFRGFLKHSLVDTIGQTSRPIHMGTDRITNLHIRFRFRNRPIPLSAAMCIHAHDDTTPLISG</sequence>
<keyword evidence="2" id="KW-1185">Reference proteome</keyword>
<evidence type="ECO:0000313" key="1">
    <source>
        <dbReference type="EMBL" id="PTQ75523.1"/>
    </source>
</evidence>
<organism evidence="1 2">
    <name type="scientific">Celeribacter persicus</name>
    <dbReference type="NCBI Taxonomy" id="1651082"/>
    <lineage>
        <taxon>Bacteria</taxon>
        <taxon>Pseudomonadati</taxon>
        <taxon>Pseudomonadota</taxon>
        <taxon>Alphaproteobacteria</taxon>
        <taxon>Rhodobacterales</taxon>
        <taxon>Roseobacteraceae</taxon>
        <taxon>Celeribacter</taxon>
    </lineage>
</organism>
<dbReference type="EMBL" id="QAOH01000001">
    <property type="protein sequence ID" value="PTQ75523.1"/>
    <property type="molecule type" value="Genomic_DNA"/>
</dbReference>